<dbReference type="OrthoDB" id="191313at2"/>
<dbReference type="AlphaFoldDB" id="A0A127QEH2"/>
<name>A0A127QEH2_9BURK</name>
<accession>A0A127QEH2</accession>
<gene>
    <name evidence="2" type="ORF">CAter282_0188</name>
</gene>
<feature type="signal peptide" evidence="1">
    <location>
        <begin position="1"/>
        <end position="20"/>
    </location>
</feature>
<proteinExistence type="predicted"/>
<organism evidence="2 3">
    <name type="scientific">Collimonas arenae</name>
    <dbReference type="NCBI Taxonomy" id="279058"/>
    <lineage>
        <taxon>Bacteria</taxon>
        <taxon>Pseudomonadati</taxon>
        <taxon>Pseudomonadota</taxon>
        <taxon>Betaproteobacteria</taxon>
        <taxon>Burkholderiales</taxon>
        <taxon>Oxalobacteraceae</taxon>
        <taxon>Collimonas</taxon>
    </lineage>
</organism>
<evidence type="ECO:0000313" key="3">
    <source>
        <dbReference type="Proteomes" id="UP000071778"/>
    </source>
</evidence>
<keyword evidence="1" id="KW-0732">Signal</keyword>
<dbReference type="EMBL" id="CP013235">
    <property type="protein sequence ID" value="AMP08012.1"/>
    <property type="molecule type" value="Genomic_DNA"/>
</dbReference>
<dbReference type="RefSeq" id="WP_061531923.1">
    <property type="nucleotide sequence ID" value="NZ_CP013233.1"/>
</dbReference>
<reference evidence="2 3" key="1">
    <citation type="submission" date="2015-11" db="EMBL/GenBank/DDBJ databases">
        <title>Exploring the genomic traits of fungus-feeding bacterial genus Collimonas.</title>
        <authorList>
            <person name="Song C."/>
            <person name="Schmidt R."/>
            <person name="de Jager V."/>
            <person name="Krzyzanowska D."/>
            <person name="Jongedijk E."/>
            <person name="Cankar K."/>
            <person name="Beekwilder J."/>
            <person name="van Veen A."/>
            <person name="de Boer W."/>
            <person name="van Veen J.A."/>
            <person name="Garbeva P."/>
        </authorList>
    </citation>
    <scope>NUCLEOTIDE SEQUENCE [LARGE SCALE GENOMIC DNA]</scope>
    <source>
        <strain evidence="2 3">Ter282</strain>
    </source>
</reference>
<protein>
    <recommendedName>
        <fullName evidence="4">DUF2059 domain-containing protein</fullName>
    </recommendedName>
</protein>
<keyword evidence="3" id="KW-1185">Reference proteome</keyword>
<feature type="chain" id="PRO_5007277869" description="DUF2059 domain-containing protein" evidence="1">
    <location>
        <begin position="21"/>
        <end position="171"/>
    </location>
</feature>
<sequence length="171" mass="18538">MFKKIAMSTMLALAAQVSYADDANVVAAAKLADSMHLQERISGFKLQAQAMGQRQIDQIVMQIQKSVPQLSDTQKTAIRVAAGEFIASVSNSWSSEEVAKIYTTSLTKDLPPEVIGKITDFYSTEQGQMALQASSNADQSIVSYISSAQEKAMATSYPVLMDNFKSIITGK</sequence>
<evidence type="ECO:0000313" key="2">
    <source>
        <dbReference type="EMBL" id="AMP08012.1"/>
    </source>
</evidence>
<dbReference type="Proteomes" id="UP000071778">
    <property type="component" value="Chromosome"/>
</dbReference>
<dbReference type="PATRIC" id="fig|279058.18.peg.194"/>
<evidence type="ECO:0008006" key="4">
    <source>
        <dbReference type="Google" id="ProtNLM"/>
    </source>
</evidence>
<evidence type="ECO:0000256" key="1">
    <source>
        <dbReference type="SAM" id="SignalP"/>
    </source>
</evidence>